<evidence type="ECO:0000256" key="13">
    <source>
        <dbReference type="ARBA" id="ARBA00023136"/>
    </source>
</evidence>
<keyword evidence="14 17" id="KW-0804">Transcription</keyword>
<keyword evidence="12 19" id="KW-1133">Transmembrane helix</keyword>
<feature type="transmembrane region" description="Helical" evidence="19">
    <location>
        <begin position="910"/>
        <end position="935"/>
    </location>
</feature>
<dbReference type="InterPro" id="IPR037159">
    <property type="entry name" value="RNA_POL_N_sf"/>
</dbReference>
<evidence type="ECO:0000256" key="12">
    <source>
        <dbReference type="ARBA" id="ARBA00022989"/>
    </source>
</evidence>
<evidence type="ECO:0000259" key="20">
    <source>
        <dbReference type="PROSITE" id="PS51675"/>
    </source>
</evidence>
<keyword evidence="15" id="KW-0325">Glycoprotein</keyword>
<keyword evidence="6" id="KW-0489">Methyltransferase</keyword>
<dbReference type="Proteomes" id="UP000887575">
    <property type="component" value="Unassembled WGS sequence"/>
</dbReference>
<protein>
    <recommendedName>
        <fullName evidence="4 17">DNA-directed RNA polymerase</fullName>
        <ecNumber evidence="4 17">2.7.7.6</ecNumber>
    </recommendedName>
</protein>
<dbReference type="Pfam" id="PF00940">
    <property type="entry name" value="RNA_pol"/>
    <property type="match status" value="1"/>
</dbReference>
<proteinExistence type="inferred from homology"/>
<keyword evidence="13 19" id="KW-0472">Membrane</keyword>
<evidence type="ECO:0000256" key="17">
    <source>
        <dbReference type="RuleBase" id="RU003805"/>
    </source>
</evidence>
<dbReference type="InterPro" id="IPR046950">
    <property type="entry name" value="DNA-dir_Rpol_C_phage-type"/>
</dbReference>
<comment type="similarity">
    <text evidence="3">Belongs to the CD36 family.</text>
</comment>
<evidence type="ECO:0000256" key="10">
    <source>
        <dbReference type="ARBA" id="ARBA00022695"/>
    </source>
</evidence>
<dbReference type="InterPro" id="IPR043502">
    <property type="entry name" value="DNA/RNA_pol_sf"/>
</dbReference>
<keyword evidence="5 17" id="KW-0240">DNA-directed RNA polymerase</keyword>
<dbReference type="GO" id="GO:0006390">
    <property type="term" value="P:mitochondrial transcription"/>
    <property type="evidence" value="ECO:0007669"/>
    <property type="project" value="TreeGrafter"/>
</dbReference>
<dbReference type="WBParaSite" id="MBELARI_LOCUS11078">
    <property type="protein sequence ID" value="MBELARI_LOCUS11078"/>
    <property type="gene ID" value="MBELARI_LOCUS11078"/>
</dbReference>
<dbReference type="Pfam" id="PF01130">
    <property type="entry name" value="CD36"/>
    <property type="match status" value="1"/>
</dbReference>
<comment type="similarity">
    <text evidence="2 17">Belongs to the phage and mitochondrial RNA polymerase family.</text>
</comment>
<dbReference type="PROSITE" id="PS51675">
    <property type="entry name" value="SAM_MT_TRM10"/>
    <property type="match status" value="1"/>
</dbReference>
<dbReference type="PROSITE" id="PS00900">
    <property type="entry name" value="RNA_POL_PHAGE_1"/>
    <property type="match status" value="1"/>
</dbReference>
<evidence type="ECO:0000256" key="2">
    <source>
        <dbReference type="ARBA" id="ARBA00009493"/>
    </source>
</evidence>
<sequence>MRASLFRSIRLLPSIISKTSFRQLPKPYYYSTQKPATHEASALNDQEPTPSKSLDPQYAEQLERLKPMPDFLASLSPAQQQTTERIYEEVKLYAYLGQYVPQQLSSAEWKTLLELEDLSKRIEFLWFLAIKQRREQRDFEKRDPDEIASKIKKRRQELDEVAHKAISGEMVYGPMGFQEIGNPFRRKQRVRHICGARLAAALRIQRPIVGFDMQFLDKWDKMETSSIGKMLNFALTDNVMSPTTFDLRFFNLPKGEKTNKFFQIHLNSYFADKQDQTILPELSQNGAHEALKDAKTIVYLSRYARRYIDGPLSADAYVICASFDNERESVGASRRLGKKVYAASLPIDKYLKWERGSKALPLNNVFRILQEVHASAGDWESALRNNIARHHFSSPEELAASYDYTQSLVRQKHEERLRLIETIAEATGQEFVRKSRRIMCGARFANWALAVGGAISIFFGLLSLTVFSRLVDQIVLKRSYIGYDEAVNGTRPLNEFTQKWIKPPFKMYLQIWMYDVKNSAEILQGSRPRLEEIGPFTFKEEMFKDSYNFTNNETHIFYRNKRTYTYIEDLSCPSCKLTRNVTLPNVIFQKLVDFAEASSIVKFFIEQALKLVPEAPFIKIPVGQALFTGYNDPLIELVQKACRRVPSLCKDLNLPEKIGFFYGQNNSYDGTYQILTGLDLRANTGKVVTWNNLTSLPETWWSTKEARMINGTDGQLFPPLLKAGEDRILFAAQACRSVKLAYKSMTSVEGVPAYRYGVPDSMYDPTLPENAGFCNNATPVFFKNITIQPPGCLPAGLLDISRCQPGQPRVYISQGHFLGSPKEVHEAVEGIKQPNPQLDSTIVDIEPTTGAAVNAMRRAQINIGMKKGNLGILSKTKNLIMPVLWINETARFDAETRDEMLNELWRAKHWIFGVGLTLLFVGAACWLAFIGYHLVITCCMPKPTDDTQALITDANSRSFMRTISSFRLFQKRTLIRLALQSRSISNQKDQTCHKNKEDIEDGIYEENNKVTSTSRQSEWHKIQMSKLHNEYMDAKKKIISDQKRQQMHCALINDAINHDSHAVIQRLLETTGKRKSKPVYVAEGLKILGKQLQGAAKSSDPVDHSLFYSTLNVVDQIRTINPETGAGLLFLLINLEKLVPRLLEGNQDNSISTEMEELQRKLTTKLQFFNLSQPLILYTREERNQILSRLEMLTGRLEKKYRRSYQSQYDPKNPLLTSFRDPIPVTEYQGNPNAATDAEGKNLFDFFSKQMACENNVWTRVQNPLFDTAVHARSAEDYFETCDWKERLSNALTLSLKTTKNNFPQLLIRNLGTDVVANSIYESVLKVLSSGSNLVPQGVLSFAVINPLMELSQKSYAATYGTNDQLWSEIFLEYGKYFVDEEISRKYTHREWWQQSIITLSLPSNIRGYSEQVGSSVWASLSAFVLRILFDTFTLKVNQRNKNKPQVSIPIFTVVDLAIDSRSNVQVGGNNKANIVEMVKVNSLVEKILEKHPFKQFYFISQELPMLVPPRPWVDKGLGGPEYHRSQSIVRLVPDSIFNTDEEMRKRLVNDEQARPVWDALNQLGSTPWTINQSLLKVLTEVFRMGNDPKNASLLSNLSVPQSPQNIQLPTRNEMFGEFGNDDITPEMWKKFKVKKALAVKERNETNSLRCFMLYRLAQAHAYQGKVIYFPHNMDFRGRVYPISPHLSHMGDDVNRCLLKFARGRPLENHGFHWLKRHIINLTGKWKRQNIDERDKAAEAHLALMLDSANNPLNGDKWWMDSDDPWQTLAACTELRDALDSGNPASFVSHLPIHQDGSCNGLQHYAALGRDQQGGQEVNLLPTNEPSDVYSSVAKRVEEKRLEDEANPTSSNHEIAKLLRESLPQEVPRKVVKQTIMTTVYGVTMYGANLQIKRQLKALDINNDSIDKFATYLAEKTFSSLHDAFTSSMNLKDWFQQCAQGISKLHRTTEWVTPLGLPVAQPYLTVKESEGFQFLSPLSKKQTNAFPPNYVHSLDSTHMMLTSLECSRRGITFAAVHDCYWTHACSVDDMSDICRDTFVRLHSEPLVEQLASAFKTEYLPKDIMEKMSVAEKAYFQKIFAAEFTRGELNIDEVRDSIYFFS</sequence>
<dbReference type="InterPro" id="IPR029262">
    <property type="entry name" value="RPOL_N"/>
</dbReference>
<comment type="function">
    <text evidence="17">DNA-dependent RNA polymerase catalyzes the transcription of DNA into RNA using the four ribonucleoside triphosphates as substrates.</text>
</comment>
<dbReference type="Gene3D" id="1.10.150.20">
    <property type="entry name" value="5' to 3' exonuclease, C-terminal subdomain"/>
    <property type="match status" value="1"/>
</dbReference>
<name>A0AAF3EAX0_9BILA</name>
<accession>A0AAF3EAX0</accession>
<evidence type="ECO:0000256" key="19">
    <source>
        <dbReference type="SAM" id="Phobius"/>
    </source>
</evidence>
<evidence type="ECO:0000256" key="3">
    <source>
        <dbReference type="ARBA" id="ARBA00010532"/>
    </source>
</evidence>
<dbReference type="EC" id="2.7.7.6" evidence="4 17"/>
<feature type="region of interest" description="Disordered" evidence="18">
    <location>
        <begin position="35"/>
        <end position="54"/>
    </location>
</feature>
<evidence type="ECO:0000256" key="1">
    <source>
        <dbReference type="ARBA" id="ARBA00004370"/>
    </source>
</evidence>
<dbReference type="InterPro" id="IPR038459">
    <property type="entry name" value="MT_TRM10-typ_sf"/>
</dbReference>
<evidence type="ECO:0000313" key="22">
    <source>
        <dbReference type="WBParaSite" id="MBELARI_LOCUS11078"/>
    </source>
</evidence>
<evidence type="ECO:0000256" key="6">
    <source>
        <dbReference type="ARBA" id="ARBA00022603"/>
    </source>
</evidence>
<dbReference type="PANTHER" id="PTHR10102:SF0">
    <property type="entry name" value="DNA-DIRECTED RNA POLYMERASE, MITOCHONDRIAL"/>
    <property type="match status" value="1"/>
</dbReference>
<keyword evidence="21" id="KW-1185">Reference proteome</keyword>
<dbReference type="Gene3D" id="1.10.1320.10">
    <property type="entry name" value="DNA-directed RNA polymerase, N-terminal domain"/>
    <property type="match status" value="1"/>
</dbReference>
<keyword evidence="9 19" id="KW-0812">Transmembrane</keyword>
<comment type="catalytic activity">
    <reaction evidence="16 17">
        <text>RNA(n) + a ribonucleoside 5'-triphosphate = RNA(n+1) + diphosphate</text>
        <dbReference type="Rhea" id="RHEA:21248"/>
        <dbReference type="Rhea" id="RHEA-COMP:14527"/>
        <dbReference type="Rhea" id="RHEA-COMP:17342"/>
        <dbReference type="ChEBI" id="CHEBI:33019"/>
        <dbReference type="ChEBI" id="CHEBI:61557"/>
        <dbReference type="ChEBI" id="CHEBI:140395"/>
        <dbReference type="EC" id="2.7.7.6"/>
    </reaction>
</comment>
<evidence type="ECO:0000313" key="21">
    <source>
        <dbReference type="Proteomes" id="UP000887575"/>
    </source>
</evidence>
<dbReference type="GO" id="GO:0034245">
    <property type="term" value="C:mitochondrial DNA-directed RNA polymerase complex"/>
    <property type="evidence" value="ECO:0007669"/>
    <property type="project" value="TreeGrafter"/>
</dbReference>
<organism evidence="21 22">
    <name type="scientific">Mesorhabditis belari</name>
    <dbReference type="NCBI Taxonomy" id="2138241"/>
    <lineage>
        <taxon>Eukaryota</taxon>
        <taxon>Metazoa</taxon>
        <taxon>Ecdysozoa</taxon>
        <taxon>Nematoda</taxon>
        <taxon>Chromadorea</taxon>
        <taxon>Rhabditida</taxon>
        <taxon>Rhabditina</taxon>
        <taxon>Rhabditomorpha</taxon>
        <taxon>Rhabditoidea</taxon>
        <taxon>Rhabditidae</taxon>
        <taxon>Mesorhabditinae</taxon>
        <taxon>Mesorhabditis</taxon>
    </lineage>
</organism>
<keyword evidence="7 17" id="KW-0808">Transferase</keyword>
<evidence type="ECO:0000256" key="18">
    <source>
        <dbReference type="SAM" id="MobiDB-lite"/>
    </source>
</evidence>
<evidence type="ECO:0000256" key="5">
    <source>
        <dbReference type="ARBA" id="ARBA00022478"/>
    </source>
</evidence>
<feature type="compositionally biased region" description="Polar residues" evidence="18">
    <location>
        <begin position="43"/>
        <end position="54"/>
    </location>
</feature>
<dbReference type="Pfam" id="PF14700">
    <property type="entry name" value="RPOL_N"/>
    <property type="match status" value="1"/>
</dbReference>
<dbReference type="PROSITE" id="PS00489">
    <property type="entry name" value="RNA_POL_PHAGE_2"/>
    <property type="match status" value="1"/>
</dbReference>
<dbReference type="GO" id="GO:0016020">
    <property type="term" value="C:membrane"/>
    <property type="evidence" value="ECO:0007669"/>
    <property type="project" value="UniProtKB-SubCell"/>
</dbReference>
<dbReference type="SMART" id="SM01311">
    <property type="entry name" value="RPOL_N"/>
    <property type="match status" value="1"/>
</dbReference>
<evidence type="ECO:0000256" key="15">
    <source>
        <dbReference type="ARBA" id="ARBA00023180"/>
    </source>
</evidence>
<dbReference type="SUPFAM" id="SSF56672">
    <property type="entry name" value="DNA/RNA polymerases"/>
    <property type="match status" value="1"/>
</dbReference>
<dbReference type="PRINTS" id="PR01609">
    <property type="entry name" value="CD36FAMILY"/>
</dbReference>
<dbReference type="FunFam" id="1.10.287.280:FF:000001">
    <property type="entry name" value="DNA-directed RNA polymerase"/>
    <property type="match status" value="1"/>
</dbReference>
<feature type="domain" description="SAM-dependent MTase TRM10-type" evidence="20">
    <location>
        <begin position="194"/>
        <end position="394"/>
    </location>
</feature>
<keyword evidence="8" id="KW-0949">S-adenosyl-L-methionine</keyword>
<dbReference type="GO" id="GO:0003899">
    <property type="term" value="F:DNA-directed RNA polymerase activity"/>
    <property type="evidence" value="ECO:0007669"/>
    <property type="project" value="UniProtKB-EC"/>
</dbReference>
<evidence type="ECO:0000256" key="11">
    <source>
        <dbReference type="ARBA" id="ARBA00022946"/>
    </source>
</evidence>
<keyword evidence="10 17" id="KW-0548">Nucleotidyltransferase</keyword>
<comment type="subcellular location">
    <subcellularLocation>
        <location evidence="1">Membrane</location>
    </subcellularLocation>
</comment>
<dbReference type="Gene3D" id="1.10.287.280">
    <property type="match status" value="1"/>
</dbReference>
<dbReference type="GO" id="GO:0008168">
    <property type="term" value="F:methyltransferase activity"/>
    <property type="evidence" value="ECO:0007669"/>
    <property type="project" value="UniProtKB-KW"/>
</dbReference>
<dbReference type="Gene3D" id="3.40.1280.30">
    <property type="match status" value="1"/>
</dbReference>
<dbReference type="InterPro" id="IPR002159">
    <property type="entry name" value="CD36_fam"/>
</dbReference>
<keyword evidence="11" id="KW-0809">Transit peptide</keyword>
<dbReference type="InterPro" id="IPR002092">
    <property type="entry name" value="DNA-dir_Rpol_phage-type"/>
</dbReference>
<evidence type="ECO:0000256" key="9">
    <source>
        <dbReference type="ARBA" id="ARBA00022692"/>
    </source>
</evidence>
<dbReference type="GO" id="GO:0001018">
    <property type="term" value="F:mitochondrial promoter sequence-specific DNA binding"/>
    <property type="evidence" value="ECO:0007669"/>
    <property type="project" value="TreeGrafter"/>
</dbReference>
<evidence type="ECO:0000256" key="16">
    <source>
        <dbReference type="ARBA" id="ARBA00048552"/>
    </source>
</evidence>
<evidence type="ECO:0000256" key="7">
    <source>
        <dbReference type="ARBA" id="ARBA00022679"/>
    </source>
</evidence>
<evidence type="ECO:0000256" key="4">
    <source>
        <dbReference type="ARBA" id="ARBA00012418"/>
    </source>
</evidence>
<feature type="transmembrane region" description="Helical" evidence="19">
    <location>
        <begin position="444"/>
        <end position="467"/>
    </location>
</feature>
<evidence type="ECO:0000256" key="14">
    <source>
        <dbReference type="ARBA" id="ARBA00023163"/>
    </source>
</evidence>
<dbReference type="PANTHER" id="PTHR10102">
    <property type="entry name" value="DNA-DIRECTED RNA POLYMERASE, MITOCHONDRIAL"/>
    <property type="match status" value="1"/>
</dbReference>
<reference evidence="22" key="1">
    <citation type="submission" date="2024-02" db="UniProtKB">
        <authorList>
            <consortium name="WormBaseParasite"/>
        </authorList>
    </citation>
    <scope>IDENTIFICATION</scope>
</reference>
<evidence type="ECO:0000256" key="8">
    <source>
        <dbReference type="ARBA" id="ARBA00022691"/>
    </source>
</evidence>
<dbReference type="GO" id="GO:0032259">
    <property type="term" value="P:methylation"/>
    <property type="evidence" value="ECO:0007669"/>
    <property type="project" value="UniProtKB-KW"/>
</dbReference>
<dbReference type="InterPro" id="IPR028564">
    <property type="entry name" value="MT_TRM10-typ"/>
</dbReference>